<organism evidence="2 3">
    <name type="scientific">Amycolatopsis plumensis</name>
    <dbReference type="NCBI Taxonomy" id="236508"/>
    <lineage>
        <taxon>Bacteria</taxon>
        <taxon>Bacillati</taxon>
        <taxon>Actinomycetota</taxon>
        <taxon>Actinomycetes</taxon>
        <taxon>Pseudonocardiales</taxon>
        <taxon>Pseudonocardiaceae</taxon>
        <taxon>Amycolatopsis</taxon>
    </lineage>
</organism>
<accession>A0ABV5UGI5</accession>
<keyword evidence="3" id="KW-1185">Reference proteome</keyword>
<dbReference type="InterPro" id="IPR029058">
    <property type="entry name" value="AB_hydrolase_fold"/>
</dbReference>
<evidence type="ECO:0000313" key="3">
    <source>
        <dbReference type="Proteomes" id="UP001589535"/>
    </source>
</evidence>
<proteinExistence type="predicted"/>
<dbReference type="SUPFAM" id="SSF53474">
    <property type="entry name" value="alpha/beta-Hydrolases"/>
    <property type="match status" value="1"/>
</dbReference>
<evidence type="ECO:0000256" key="1">
    <source>
        <dbReference type="SAM" id="MobiDB-lite"/>
    </source>
</evidence>
<evidence type="ECO:0000313" key="2">
    <source>
        <dbReference type="EMBL" id="MFB9690514.1"/>
    </source>
</evidence>
<comment type="caution">
    <text evidence="2">The sequence shown here is derived from an EMBL/GenBank/DDBJ whole genome shotgun (WGS) entry which is preliminary data.</text>
</comment>
<gene>
    <name evidence="2" type="ORF">ACFFTO_40620</name>
</gene>
<dbReference type="Proteomes" id="UP001589535">
    <property type="component" value="Unassembled WGS sequence"/>
</dbReference>
<feature type="region of interest" description="Disordered" evidence="1">
    <location>
        <begin position="274"/>
        <end position="298"/>
    </location>
</feature>
<protein>
    <submittedName>
        <fullName evidence="2">Uncharacterized protein</fullName>
    </submittedName>
</protein>
<name>A0ABV5UGI5_9PSEU</name>
<sequence length="407" mass="43768">MIRVADLPATHPGRRLLTKRTPFFAAPGEPRCSYCAYVPTSWTPEAELPVLVAVHGTGRSVGELREGFIPFAERHRLIVVFPLFPVGIDDPDDVDGYKRLEAHGIRFDLVLLEILEQVRFRWNARVGTVLLCGHSGGGQFAHRFLYLHPGRVAAVAVGAPGGVTLLDRSLAWPEGIGDTRRRFGIRVDPTAVARVPALLVIGGDDDGRADLAAMGDHGHSRPEQLDRLGESLIRHGSVVEKVVVPGVGHSAAGTRPPVTGFFARLLDPACARTAGGGVAPEDRGTRSRTRTREERARMTTRTVTSNRAMTAEADIVLNTASDATRAQAWLPGGDDRDVDLRADEGRVAWRTGGWAGDLRVTDNGTGASDAELRAQVDADADTEEVRAVLDRALSALAAEVDQNFNAG</sequence>
<dbReference type="EMBL" id="JBHMBK010000054">
    <property type="protein sequence ID" value="MFB9690514.1"/>
    <property type="molecule type" value="Genomic_DNA"/>
</dbReference>
<dbReference type="Gene3D" id="3.40.50.1820">
    <property type="entry name" value="alpha/beta hydrolase"/>
    <property type="match status" value="1"/>
</dbReference>
<dbReference type="RefSeq" id="WP_378206034.1">
    <property type="nucleotide sequence ID" value="NZ_JBHMBK010000054.1"/>
</dbReference>
<feature type="compositionally biased region" description="Basic and acidic residues" evidence="1">
    <location>
        <begin position="280"/>
        <end position="297"/>
    </location>
</feature>
<reference evidence="2 3" key="1">
    <citation type="submission" date="2024-09" db="EMBL/GenBank/DDBJ databases">
        <authorList>
            <person name="Sun Q."/>
            <person name="Mori K."/>
        </authorList>
    </citation>
    <scope>NUCLEOTIDE SEQUENCE [LARGE SCALE GENOMIC DNA]</scope>
    <source>
        <strain evidence="2 3">JCM 13852</strain>
    </source>
</reference>